<evidence type="ECO:0000313" key="2">
    <source>
        <dbReference type="Proteomes" id="UP001601058"/>
    </source>
</evidence>
<keyword evidence="2" id="KW-1185">Reference proteome</keyword>
<dbReference type="Proteomes" id="UP001601058">
    <property type="component" value="Unassembled WGS sequence"/>
</dbReference>
<gene>
    <name evidence="1" type="ORF">ACFYKT_17305</name>
</gene>
<protein>
    <submittedName>
        <fullName evidence="1">Uncharacterized protein</fullName>
    </submittedName>
</protein>
<accession>A0ABW6K552</accession>
<name>A0ABW6K552_9BACI</name>
<comment type="caution">
    <text evidence="1">The sequence shown here is derived from an EMBL/GenBank/DDBJ whole genome shotgun (WGS) entry which is preliminary data.</text>
</comment>
<organism evidence="1 2">
    <name type="scientific">Cytobacillus mangrovibacter</name>
    <dbReference type="NCBI Taxonomy" id="3299024"/>
    <lineage>
        <taxon>Bacteria</taxon>
        <taxon>Bacillati</taxon>
        <taxon>Bacillota</taxon>
        <taxon>Bacilli</taxon>
        <taxon>Bacillales</taxon>
        <taxon>Bacillaceae</taxon>
        <taxon>Cytobacillus</taxon>
    </lineage>
</organism>
<evidence type="ECO:0000313" key="1">
    <source>
        <dbReference type="EMBL" id="MFE8698103.1"/>
    </source>
</evidence>
<dbReference type="EMBL" id="JBIACJ010000010">
    <property type="protein sequence ID" value="MFE8698103.1"/>
    <property type="molecule type" value="Genomic_DNA"/>
</dbReference>
<sequence>MYNFNLITRKTGAIAPAIDEEWEDSIDFLYGRMIGMENCGGHINED</sequence>
<reference evidence="1 2" key="1">
    <citation type="submission" date="2024-08" db="EMBL/GenBank/DDBJ databases">
        <title>Two novel Cytobacillus novel species.</title>
        <authorList>
            <person name="Liu G."/>
        </authorList>
    </citation>
    <scope>NUCLEOTIDE SEQUENCE [LARGE SCALE GENOMIC DNA]</scope>
    <source>
        <strain evidence="1 2">FJAT-53684</strain>
    </source>
</reference>
<proteinExistence type="predicted"/>
<dbReference type="RefSeq" id="WP_389222169.1">
    <property type="nucleotide sequence ID" value="NZ_JBIACJ010000010.1"/>
</dbReference>